<dbReference type="Gene3D" id="3.30.559.30">
    <property type="entry name" value="Nonribosomal peptide synthetase, condensation domain"/>
    <property type="match status" value="4"/>
</dbReference>
<gene>
    <name evidence="6" type="ORF">ISF_01308</name>
</gene>
<feature type="domain" description="Carrier" evidence="5">
    <location>
        <begin position="570"/>
        <end position="646"/>
    </location>
</feature>
<feature type="domain" description="Carrier" evidence="5">
    <location>
        <begin position="1670"/>
        <end position="1746"/>
    </location>
</feature>
<dbReference type="GO" id="GO:0043041">
    <property type="term" value="P:amino acid activation for nonribosomal peptide biosynthetic process"/>
    <property type="evidence" value="ECO:0007669"/>
    <property type="project" value="TreeGrafter"/>
</dbReference>
<comment type="similarity">
    <text evidence="4">Belongs to the NRP synthetase family.</text>
</comment>
<dbReference type="Gene3D" id="3.40.50.12780">
    <property type="entry name" value="N-terminal domain of ligase-like"/>
    <property type="match status" value="4"/>
</dbReference>
<evidence type="ECO:0000259" key="5">
    <source>
        <dbReference type="PROSITE" id="PS50075"/>
    </source>
</evidence>
<dbReference type="OrthoDB" id="416786at2759"/>
<evidence type="ECO:0000256" key="2">
    <source>
        <dbReference type="ARBA" id="ARBA00022553"/>
    </source>
</evidence>
<dbReference type="PROSITE" id="PS00012">
    <property type="entry name" value="PHOSPHOPANTETHEINE"/>
    <property type="match status" value="3"/>
</dbReference>
<dbReference type="GO" id="GO:0031177">
    <property type="term" value="F:phosphopantetheine binding"/>
    <property type="evidence" value="ECO:0007669"/>
    <property type="project" value="InterPro"/>
</dbReference>
<dbReference type="SUPFAM" id="SSF56801">
    <property type="entry name" value="Acetyl-CoA synthetase-like"/>
    <property type="match status" value="4"/>
</dbReference>
<dbReference type="NCBIfam" id="TIGR01733">
    <property type="entry name" value="AA-adenyl-dom"/>
    <property type="match status" value="3"/>
</dbReference>
<dbReference type="FunFam" id="3.30.300.30:FF:000015">
    <property type="entry name" value="Nonribosomal peptide synthase SidD"/>
    <property type="match status" value="4"/>
</dbReference>
<evidence type="ECO:0000256" key="1">
    <source>
        <dbReference type="ARBA" id="ARBA00022450"/>
    </source>
</evidence>
<dbReference type="PROSITE" id="PS50075">
    <property type="entry name" value="CARRIER"/>
    <property type="match status" value="4"/>
</dbReference>
<dbReference type="CDD" id="cd05918">
    <property type="entry name" value="A_NRPS_SidN3_like"/>
    <property type="match status" value="4"/>
</dbReference>
<dbReference type="FunFam" id="3.30.559.30:FF:000003">
    <property type="entry name" value="Nonribosomal peptide synthase SidD"/>
    <property type="match status" value="3"/>
</dbReference>
<feature type="domain" description="Carrier" evidence="5">
    <location>
        <begin position="3850"/>
        <end position="3923"/>
    </location>
</feature>
<reference evidence="6 7" key="1">
    <citation type="journal article" date="2016" name="Genome Biol. Evol.">
        <title>Divergent and convergent evolution of fungal pathogenicity.</title>
        <authorList>
            <person name="Shang Y."/>
            <person name="Xiao G."/>
            <person name="Zheng P."/>
            <person name="Cen K."/>
            <person name="Zhan S."/>
            <person name="Wang C."/>
        </authorList>
    </citation>
    <scope>NUCLEOTIDE SEQUENCE [LARGE SCALE GENOMIC DNA]</scope>
    <source>
        <strain evidence="6 7">ARSEF 2679</strain>
    </source>
</reference>
<dbReference type="Pfam" id="PF00550">
    <property type="entry name" value="PP-binding"/>
    <property type="match status" value="4"/>
</dbReference>
<dbReference type="NCBIfam" id="NF003417">
    <property type="entry name" value="PRK04813.1"/>
    <property type="match status" value="5"/>
</dbReference>
<dbReference type="InterPro" id="IPR036736">
    <property type="entry name" value="ACP-like_sf"/>
</dbReference>
<dbReference type="SUPFAM" id="SSF52777">
    <property type="entry name" value="CoA-dependent acyltransferases"/>
    <property type="match status" value="8"/>
</dbReference>
<dbReference type="GeneID" id="30017600"/>
<dbReference type="STRING" id="1081104.A0A168D6S8"/>
<dbReference type="PANTHER" id="PTHR45527">
    <property type="entry name" value="NONRIBOSOMAL PEPTIDE SYNTHETASE"/>
    <property type="match status" value="1"/>
</dbReference>
<dbReference type="InterPro" id="IPR001242">
    <property type="entry name" value="Condensation_dom"/>
</dbReference>
<name>A0A168D6S8_CORFA</name>
<dbReference type="GO" id="GO:0016874">
    <property type="term" value="F:ligase activity"/>
    <property type="evidence" value="ECO:0007669"/>
    <property type="project" value="UniProtKB-KW"/>
</dbReference>
<keyword evidence="7" id="KW-1185">Reference proteome</keyword>
<dbReference type="CDD" id="cd19545">
    <property type="entry name" value="FUM14_C_NRPS-like"/>
    <property type="match status" value="3"/>
</dbReference>
<dbReference type="FunFam" id="1.10.1200.10:FF:000005">
    <property type="entry name" value="Nonribosomal peptide synthetase 1"/>
    <property type="match status" value="2"/>
</dbReference>
<dbReference type="InterPro" id="IPR023213">
    <property type="entry name" value="CAT-like_dom_sf"/>
</dbReference>
<comment type="caution">
    <text evidence="6">The sequence shown here is derived from an EMBL/GenBank/DDBJ whole genome shotgun (WGS) entry which is preliminary data.</text>
</comment>
<keyword evidence="1" id="KW-0596">Phosphopantetheine</keyword>
<protein>
    <submittedName>
        <fullName evidence="6">Amino acid adenylation</fullName>
    </submittedName>
</protein>
<proteinExistence type="inferred from homology"/>
<dbReference type="PANTHER" id="PTHR45527:SF1">
    <property type="entry name" value="FATTY ACID SYNTHASE"/>
    <property type="match status" value="1"/>
</dbReference>
<dbReference type="GO" id="GO:0005737">
    <property type="term" value="C:cytoplasm"/>
    <property type="evidence" value="ECO:0007669"/>
    <property type="project" value="TreeGrafter"/>
</dbReference>
<keyword evidence="3" id="KW-0436">Ligase</keyword>
<organism evidence="6 7">
    <name type="scientific">Cordyceps fumosorosea (strain ARSEF 2679)</name>
    <name type="common">Isaria fumosorosea</name>
    <dbReference type="NCBI Taxonomy" id="1081104"/>
    <lineage>
        <taxon>Eukaryota</taxon>
        <taxon>Fungi</taxon>
        <taxon>Dikarya</taxon>
        <taxon>Ascomycota</taxon>
        <taxon>Pezizomycotina</taxon>
        <taxon>Sordariomycetes</taxon>
        <taxon>Hypocreomycetidae</taxon>
        <taxon>Hypocreales</taxon>
        <taxon>Cordycipitaceae</taxon>
        <taxon>Cordyceps</taxon>
    </lineage>
</organism>
<evidence type="ECO:0000256" key="3">
    <source>
        <dbReference type="ARBA" id="ARBA00022598"/>
    </source>
</evidence>
<dbReference type="EMBL" id="AZHB01000002">
    <property type="protein sequence ID" value="OAA72235.1"/>
    <property type="molecule type" value="Genomic_DNA"/>
</dbReference>
<dbReference type="PROSITE" id="PS00455">
    <property type="entry name" value="AMP_BINDING"/>
    <property type="match status" value="4"/>
</dbReference>
<dbReference type="InterPro" id="IPR010071">
    <property type="entry name" value="AA_adenyl_dom"/>
</dbReference>
<dbReference type="SUPFAM" id="SSF47336">
    <property type="entry name" value="ACP-like"/>
    <property type="match status" value="4"/>
</dbReference>
<dbReference type="Gene3D" id="3.30.300.30">
    <property type="match status" value="4"/>
</dbReference>
<dbReference type="Proteomes" id="UP000076744">
    <property type="component" value="Unassembled WGS sequence"/>
</dbReference>
<sequence length="4491" mass="485059">MNSPQPSHDIPVPDLERIWGWNATVPESVDRCVHDLIAEVTSRQPSAEAICAWDGTMTYQQLDSHSTRLAHHLVRLGVQPGAIVLLCFEKSLWTPVAMLAVMKAGAASVAVDLVQPEDRLRAIVQQVAPVLVISSVKQEPVAAKLLTSMPASASVVVIDDGRLDQLPPLQGDDVLPTVDPSSLLYVVFTSGSTGRPKGVSIRHANLASAVRHQQSAHGFRPDSRVYDFASYAFDVAWMNVLHTFTAGAVLCIPSEEDRRDDFSGSILRLRVTYAEMTPTMAHVLAPETARTLRTIVLGGEKASAEALERFPAGVEMKNTYGPSECTPTSTITDIDRGVPFSGSIGTGYGVNTWIVAPEDHERLVPIGTVGELVIEGPLVGAGYIGDPEKTAAVFIKDPPWLVRGAPGHAGRAGRVYRTGDLVRYNQDGEIIFVGRQDSQIKVNGQRTELGEIEHIVKECLALTTDGDSRAVVEHIIPSGSKRPVLVAFLDVDEGGSEYFTQLKARGVVLEQHLTRRLPAYMTIFALLPVAGGFPLTVSGKLDRRALRARAEALGLEELSAMNPCRTAKRPPATPTERAIQALWARILDISPSSIGVDDSFLRVGGDSITVMKFVALARDQGLRLTVAEILKKPRLGDLAAGAAAEETTAEVARPFELLRPGLSAADVRFYAAGLCGVQTERVEDVFPCTPLQEGLLALTARRAGEYVATEVLPLREGVDAGRFRAAWAAFVAQTPILRTRMIDVPGQGIVQVVIAQDGSDDALASGDDTQSLGDYVRQHEQTRMELGTPLLHARLVRQPRGNTLIWTIHHALFDGWSVPLMLTRLEAIYDNVDAPPPPAPPFQDFVRHIVKADPARTKAFWEAQVRGLEARPFPALPAADYEPRPTAVLSRRITDVQWPRAGVTPTMALRAAWAVVISQYTSNKDVLYGVTVAGRHAPVNGVEAMVGPTIATVPLRVQLDYGKTVGQLLTDMQQQAVDMIDYEQAGLLSISRVNAEARTACQFQTLLVVQPSKADTTIEYSVFADDEEEEGESGPDSGFLGAFDSYAINIICHLEPSGVWLQVNHDSAVFSSDATARMVAQMEHVLRQLCVPRNLDGPLAEAVTISEADAAGIQRWNAQLPEAEDRCVHELIQETASRQPDAGAIDAWDGKLTYAQLDAHATKLAGFLAGRGVGMGSFVPLCFEKSVWTPVAMLAVMKTGAASVAMDPEQPEQRLQTIVQQIQPRLLLSSTKHQALANKLAASSSIQVVAIDEAWMTATPLTSPPPLPPLPPLPPPPSPAVTPHTPLFVLFTSGTTGTPKGVLVTHANMSAALRHQRDFFHYNTPQARVYDFSSYAFDAAWLNLLFALTGGPCLLVPSQDERRDDLAGSMARRAATHVDMTPTAAALLPDEALRRLRGLTLGGERLPENEARRWASLVGGHVNNMYGPSECAATATILRVTPDMVPDSIGAGVGVCTWIVDPEDADALVPVGCAGELLLEGPLVGPGYLGQPDKTAAAFIEDPPWLQRLVGRRGRLYKTGDLVRYHAADGSLVFVGRKDTQVKFNGQRLELEGLEHVIQKCLGQGRAVVEVVTPKQAGKSVLVAFVDIGAADEDVFFRSMHARQAEMEDRLAQSLPTNIIISAFIPRRGGFPLTTAGKIDRRVLRAEAEGLTLEQLAALNPYRAKAEKRPPTTEAERIVQALWASTLGISPEAIGADDSFLRIGGDSVSAMRVVGLARQQGVHLTVAEMLKRPRLSDLAKVVGTLVEPGQQAIAPLSLVPADASKTRLDAARLCGVRPEQIQDVFPCTPLQEGLLALTARRGGDYVAQEVFEIRPEIDIPRLQDAWQRWVAGTPILRTRIVDLPGQGLMQVVVDEAYAWPEMAVASEEQDVEHYTRMDIQHPMGLGVPLMRFRLVRSDDRHHLVWTIHHALYDGWSMSLMLSSLESTYNNNNNLIPAPPPYQAFVQHVNSISQDDVAGFWQEQLHGLEAQTFPALPSPTYRPDAGRSLVRAVSDLSWPRADATPTVVLRASLAVVLAQYTGLRDVVLGTTVAGRHVPVPGVERILGPTIATVPLRVPLDFSRSAAHLLANLQAQMARMIDYEQAGLPRIARVGGPEAAAACQFQTLLVVQPDEETQTAPGLFVAEAGEQEEASTEQGLVGAFDTYAINIVCQLKPGGVRLQVNYDEAVVSEEQMKGIAAQVEFMLRQFCSADLDGKLADLVSLNETDLASVWAWNSTVPETATRGVQELITDSVARHPEDVAVCAWDGQLTYRELDARSTRMAHHLVRLGVRGFVPLCFEKSVWTPVAMLAVMKAGAASVAMDPAQPEERLKTIVQQVKATLILSSASQRELVDRLVASSAASAVVVDEAALAHLLEPEPEPEPSATLPAAKPEDPLYVVFTSGSTGNPKGVIVTHANISSAIQHQNQALGFTRASRVYDFASYTFDLVWCNLLQGLAAGGTLCIPSDQTRRANPLQGIDQLSANASLLTPSTVRALDAAGLAGLDTLHLIGESFRPDDVARVPASTAIHNMYGPSECTTFATLHRVPGSSAGGEERVIGRGVGLVTWVAEAADHDVLTPVGGVGELLLEGPLVTAGYLDEPGKTAEVFVEDPAWLLRGGPGPDQPGRHGRLYKTGDLVRYRQDGSLVFVGRKDNQVKVNGQRLELGEVEHAVQRCLPESKPVGVVVELVTPAKGVKPILVAFLSLGASFSIPTSSDPDDATATDALDAAVKPILAGLDDRLAERLPAYMTPSAFLPVLSFPLTASGKLDRRSLRARASALTLEQLTASAAPHSKQAARTDAERRMQALWSAVLNIGADGIGREDSFLRVGGDSISVMKLVEAARRRDLFLTVADVFKSPRLRDLAAIAGARGQVQVREVAPFSLLQGGITSEEARAQAAELCSVAAGRVEDVFPCTPLQQGLLALTAKRAGDYVGQEIFTLHETIDVARFKEAWDSMVAATPVLRTRIVDLPGQGIVQVVIQEQLGWPEESEDSDTLPLSAKIDRLQPMGLGTPLTRFRLVREAGHHHLVWTIHHALYDGWSLLSMLNSLEKAYNDEPISPAVPFQGFVAHMIDTDPAQATAFWRREMDALEAPCFPPLPSLNHQPVAGRSVSRRIRGLHWPQEVDVTPSIAIRAAWSVVAAQYTGADDVVFGATVAGRSAAIPGVEAMVGPAIATVPLRVRLHDRRSVTVAQFLGGMQEQAVRMIEFEQTGLSQISRVSAEAKAACQFQTLLVVQPVEETQIGSDLFLPDSDDDEAQGFIGSFDTYAVNVICDLEQDGLHLQITYDEEVIAAETMTRMTAQLENVLRQLCHADNLHAKLADVVSINSLDLDDIWKWNGVVPETLDRCVHDLIKETVDKQPQAIAIDAWDGSLTYQELDQQSTRLAHRLVELGLQVGSIVPICFEKSMWTSVAMLAVMKAGGASAALDPAQSEDRLVTIVRQLQPQMILASPGCQKLAVRLAKTPGTAVVAVGEVQLNQVAVNDNTTLPIVAPEGPLFVLFTSGTTGTPKGVIVTHSNFSSTILHQHHYFGYNPSARVYDFSSYAFDAAWLNLLLSLSPPGRPLPRLRVTHVDMTPTAAGLLPERALRRLRAMTLGGEQLRPADARRWARLVGSLRNMYGPSECTATATILSVDPEAMVKDSIGRGVGLCTWIVDPETATALVPVGCVGELLLEGPLVGPGYLNEPEKTAAAFIEDPAWLLRGGPNHGGRRGRLYRTGDLVRYHHDGSIVYVGRKDTQVKVNGQRLELGGVEHVIQEYLSSTGSQTSVVVELVKPSQAQRPVLVAFLDTSQTSNLQDLQQQLQGGLEEVLTQHLPTNVTVTAFLPAAGLPQTATGKLDRKALRVRAEAATLQELAAANLHQVKKRAPGTPAEILLRELWATVLGVDAEGIGADDSFMRVGGDSIGAMRLVGAARRRGQLLTVADVLLHPKLCDAAQRLQRINDEPAQAVEAAGPSPLPTAVSSGISEERLGAVLQRLGRSHDEQPQDVLPVTDEQARSLAMTYSTSRSMLFYHALDRPAASSGADLLHIVRACSVLVSRFDILRTAFVVDGDSFLQVVLRSAKPEVATILDDDLEVCTAALLRRESSKPLDLGAPLTKFFVIYSETHQTYRVVMRLSHAQFDAISLGQMWSAFEDACKDSVVTLGADPVASFAAHMRSLSGLDRPEAVAYWRELLRGSSVTRLNERAPHALSRRGADVSITKSIPQSQLRSIDHTLPTVLGAAWAYVLAKRSEMTDIVLGVLTHGRDHPASEAVIGPCVNVVPLRVTLQDGWRVADLLAAAHAQRVAGIPHAQLGSRAIVRDCTSWPRDAYFGTVIRHNSYSDDETQASRMRIFESPGSGAVDVDSVEVHIIAASSDDTVDVEVSFAAGVVPANVARQLAADLHETVLRFCSGTEASLGGLPELPPMRCALPVRAQPVHVNGFEAKTLLAERCPPAKIEALRMAWRSVLGGDVELDAESPRTFFDLGGDLIGAGVLASHVASQGYLMTTEDVFEHPTWLSQLALLGGRAH</sequence>
<accession>A0A168D6S8</accession>
<dbReference type="Pfam" id="PF00501">
    <property type="entry name" value="AMP-binding"/>
    <property type="match status" value="4"/>
</dbReference>
<keyword evidence="2" id="KW-0597">Phosphoprotein</keyword>
<dbReference type="InterPro" id="IPR020806">
    <property type="entry name" value="PKS_PP-bd"/>
</dbReference>
<dbReference type="FunFam" id="3.40.50.12780:FF:000014">
    <property type="entry name" value="Nonribosomal peptide synthetase 1"/>
    <property type="match status" value="1"/>
</dbReference>
<dbReference type="Pfam" id="PF00668">
    <property type="entry name" value="Condensation"/>
    <property type="match status" value="4"/>
</dbReference>
<evidence type="ECO:0000313" key="6">
    <source>
        <dbReference type="EMBL" id="OAA72235.1"/>
    </source>
</evidence>
<dbReference type="Gene3D" id="1.10.1200.10">
    <property type="entry name" value="ACP-like"/>
    <property type="match status" value="5"/>
</dbReference>
<dbReference type="InterPro" id="IPR045851">
    <property type="entry name" value="AMP-bd_C_sf"/>
</dbReference>
<dbReference type="RefSeq" id="XP_018707681.1">
    <property type="nucleotide sequence ID" value="XM_018844915.1"/>
</dbReference>
<dbReference type="InterPro" id="IPR042099">
    <property type="entry name" value="ANL_N_sf"/>
</dbReference>
<dbReference type="SMART" id="SM00823">
    <property type="entry name" value="PKS_PP"/>
    <property type="match status" value="4"/>
</dbReference>
<dbReference type="InterPro" id="IPR009081">
    <property type="entry name" value="PP-bd_ACP"/>
</dbReference>
<dbReference type="InterPro" id="IPR000873">
    <property type="entry name" value="AMP-dep_synth/lig_dom"/>
</dbReference>
<dbReference type="Gene3D" id="3.30.559.10">
    <property type="entry name" value="Chloramphenicol acetyltransferase-like domain"/>
    <property type="match status" value="4"/>
</dbReference>
<dbReference type="InterPro" id="IPR020845">
    <property type="entry name" value="AMP-binding_CS"/>
</dbReference>
<evidence type="ECO:0000256" key="4">
    <source>
        <dbReference type="ARBA" id="ARBA00029454"/>
    </source>
</evidence>
<feature type="domain" description="Carrier" evidence="5">
    <location>
        <begin position="2777"/>
        <end position="2853"/>
    </location>
</feature>
<dbReference type="GO" id="GO:0044550">
    <property type="term" value="P:secondary metabolite biosynthetic process"/>
    <property type="evidence" value="ECO:0007669"/>
    <property type="project" value="TreeGrafter"/>
</dbReference>
<dbReference type="InterPro" id="IPR006162">
    <property type="entry name" value="Ppantetheine_attach_site"/>
</dbReference>
<evidence type="ECO:0000313" key="7">
    <source>
        <dbReference type="Proteomes" id="UP000076744"/>
    </source>
</evidence>